<organism evidence="1">
    <name type="scientific">marine sediment metagenome</name>
    <dbReference type="NCBI Taxonomy" id="412755"/>
    <lineage>
        <taxon>unclassified sequences</taxon>
        <taxon>metagenomes</taxon>
        <taxon>ecological metagenomes</taxon>
    </lineage>
</organism>
<feature type="non-terminal residue" evidence="1">
    <location>
        <position position="1"/>
    </location>
</feature>
<dbReference type="EMBL" id="LAZR01041889">
    <property type="protein sequence ID" value="KKL10866.1"/>
    <property type="molecule type" value="Genomic_DNA"/>
</dbReference>
<evidence type="ECO:0000313" key="1">
    <source>
        <dbReference type="EMBL" id="KKL10866.1"/>
    </source>
</evidence>
<protein>
    <recommendedName>
        <fullName evidence="2">Histidine phosphatase family protein</fullName>
    </recommendedName>
</protein>
<gene>
    <name evidence="1" type="ORF">LCGC14_2551510</name>
</gene>
<reference evidence="1" key="1">
    <citation type="journal article" date="2015" name="Nature">
        <title>Complex archaea that bridge the gap between prokaryotes and eukaryotes.</title>
        <authorList>
            <person name="Spang A."/>
            <person name="Saw J.H."/>
            <person name="Jorgensen S.L."/>
            <person name="Zaremba-Niedzwiedzka K."/>
            <person name="Martijn J."/>
            <person name="Lind A.E."/>
            <person name="van Eijk R."/>
            <person name="Schleper C."/>
            <person name="Guy L."/>
            <person name="Ettema T.J."/>
        </authorList>
    </citation>
    <scope>NUCLEOTIDE SEQUENCE</scope>
</reference>
<dbReference type="InterPro" id="IPR029033">
    <property type="entry name" value="His_PPase_superfam"/>
</dbReference>
<dbReference type="AlphaFoldDB" id="A0A0F9CZ42"/>
<dbReference type="SUPFAM" id="SSF53254">
    <property type="entry name" value="Phosphoglycerate mutase-like"/>
    <property type="match status" value="1"/>
</dbReference>
<dbReference type="Pfam" id="PF00300">
    <property type="entry name" value="His_Phos_1"/>
    <property type="match status" value="1"/>
</dbReference>
<accession>A0A0F9CZ42</accession>
<comment type="caution">
    <text evidence="1">The sequence shown here is derived from an EMBL/GenBank/DDBJ whole genome shotgun (WGS) entry which is preliminary data.</text>
</comment>
<sequence>LKERFGVSFPNELNKPQADKLIELLELRKTQLAKEKGKEPETVDDLREVDFGEWEGLSFDEICREFGEESKEWFANPNAFRFPGGESVEEFTSRVSAATERVVGREGTVAVVVHAGVIKVMICHLCGFGMDKMHSFSLSAASLSVLNDYKGLMVIRSVNDTCHLNAKGEG</sequence>
<name>A0A0F9CZ42_9ZZZZ</name>
<dbReference type="Gene3D" id="3.40.50.1240">
    <property type="entry name" value="Phosphoglycerate mutase-like"/>
    <property type="match status" value="1"/>
</dbReference>
<evidence type="ECO:0008006" key="2">
    <source>
        <dbReference type="Google" id="ProtNLM"/>
    </source>
</evidence>
<proteinExistence type="predicted"/>
<dbReference type="InterPro" id="IPR013078">
    <property type="entry name" value="His_Pase_superF_clade-1"/>
</dbReference>